<feature type="compositionally biased region" description="Basic and acidic residues" evidence="1">
    <location>
        <begin position="165"/>
        <end position="176"/>
    </location>
</feature>
<dbReference type="InterPro" id="IPR006597">
    <property type="entry name" value="Sel1-like"/>
</dbReference>
<dbReference type="SMART" id="SM00671">
    <property type="entry name" value="SEL1"/>
    <property type="match status" value="3"/>
</dbReference>
<reference evidence="2 3" key="1">
    <citation type="submission" date="2024-07" db="EMBL/GenBank/DDBJ databases">
        <title>Draft sequence of the Neodothiora populina.</title>
        <authorList>
            <person name="Drown D.D."/>
            <person name="Schuette U.S."/>
            <person name="Buechlein A.B."/>
            <person name="Rusch D.R."/>
            <person name="Winton L.W."/>
            <person name="Adams G.A."/>
        </authorList>
    </citation>
    <scope>NUCLEOTIDE SEQUENCE [LARGE SCALE GENOMIC DNA]</scope>
    <source>
        <strain evidence="2 3">CPC 39397</strain>
    </source>
</reference>
<feature type="region of interest" description="Disordered" evidence="1">
    <location>
        <begin position="1"/>
        <end position="222"/>
    </location>
</feature>
<dbReference type="PANTHER" id="PTHR43628:SF1">
    <property type="entry name" value="CHITIN SYNTHASE REGULATORY FACTOR 2-RELATED"/>
    <property type="match status" value="1"/>
</dbReference>
<accession>A0ABR3P4J6</accession>
<feature type="compositionally biased region" description="Basic and acidic residues" evidence="1">
    <location>
        <begin position="211"/>
        <end position="222"/>
    </location>
</feature>
<feature type="compositionally biased region" description="Polar residues" evidence="1">
    <location>
        <begin position="116"/>
        <end position="137"/>
    </location>
</feature>
<comment type="caution">
    <text evidence="2">The sequence shown here is derived from an EMBL/GenBank/DDBJ whole genome shotgun (WGS) entry which is preliminary data.</text>
</comment>
<dbReference type="PANTHER" id="PTHR43628">
    <property type="entry name" value="ACTIVATOR OF C KINASE PROTEIN 1-RELATED"/>
    <property type="match status" value="1"/>
</dbReference>
<dbReference type="Gene3D" id="1.25.40.10">
    <property type="entry name" value="Tetratricopeptide repeat domain"/>
    <property type="match status" value="1"/>
</dbReference>
<dbReference type="Pfam" id="PF08238">
    <property type="entry name" value="Sel1"/>
    <property type="match status" value="3"/>
</dbReference>
<evidence type="ECO:0000313" key="2">
    <source>
        <dbReference type="EMBL" id="KAL1297588.1"/>
    </source>
</evidence>
<feature type="compositionally biased region" description="Basic and acidic residues" evidence="1">
    <location>
        <begin position="33"/>
        <end position="42"/>
    </location>
</feature>
<evidence type="ECO:0000313" key="3">
    <source>
        <dbReference type="Proteomes" id="UP001562354"/>
    </source>
</evidence>
<name>A0ABR3P4J6_9PEZI</name>
<protein>
    <submittedName>
        <fullName evidence="2">Uncharacterized protein</fullName>
    </submittedName>
</protein>
<dbReference type="Proteomes" id="UP001562354">
    <property type="component" value="Unassembled WGS sequence"/>
</dbReference>
<feature type="compositionally biased region" description="Low complexity" evidence="1">
    <location>
        <begin position="14"/>
        <end position="26"/>
    </location>
</feature>
<organism evidence="2 3">
    <name type="scientific">Neodothiora populina</name>
    <dbReference type="NCBI Taxonomy" id="2781224"/>
    <lineage>
        <taxon>Eukaryota</taxon>
        <taxon>Fungi</taxon>
        <taxon>Dikarya</taxon>
        <taxon>Ascomycota</taxon>
        <taxon>Pezizomycotina</taxon>
        <taxon>Dothideomycetes</taxon>
        <taxon>Dothideomycetidae</taxon>
        <taxon>Dothideales</taxon>
        <taxon>Dothioraceae</taxon>
        <taxon>Neodothiora</taxon>
    </lineage>
</organism>
<dbReference type="InterPro" id="IPR011990">
    <property type="entry name" value="TPR-like_helical_dom_sf"/>
</dbReference>
<dbReference type="GeneID" id="95979849"/>
<evidence type="ECO:0000256" key="1">
    <source>
        <dbReference type="SAM" id="MobiDB-lite"/>
    </source>
</evidence>
<proteinExistence type="predicted"/>
<dbReference type="EMBL" id="JBFMKM010000014">
    <property type="protein sequence ID" value="KAL1297588.1"/>
    <property type="molecule type" value="Genomic_DNA"/>
</dbReference>
<dbReference type="RefSeq" id="XP_069197270.1">
    <property type="nucleotide sequence ID" value="XM_069346059.1"/>
</dbReference>
<feature type="compositionally biased region" description="Basic and acidic residues" evidence="1">
    <location>
        <begin position="73"/>
        <end position="94"/>
    </location>
</feature>
<gene>
    <name evidence="2" type="ORF">AAFC00_006150</name>
</gene>
<dbReference type="SUPFAM" id="SSF81901">
    <property type="entry name" value="HCP-like"/>
    <property type="match status" value="1"/>
</dbReference>
<dbReference type="InterPro" id="IPR052945">
    <property type="entry name" value="Mitotic_Regulator"/>
</dbReference>
<sequence>MTLKDLLHKHKQLQETATATTASSSANHPARGSTDDTTRPSSDKSSAGPDLRPRSFDVDNTIPIPEFTFLRTTTHDEEVIKPPHYPEDDHDHAKGAKSTLVEKSPEKQKKRRSLFRSRSGTLPSRSPSTQSLNSVKSENGIHTDANVPPPLPPQGSDVLVTPTRPEAKRKLSERLHLSKSPAHTRPEELSPNLPNDLGDAPEPAPAPSEGPDARGKVKEYETKQVRARREDLWERRACKLAAHLHVPTAGPWGMSGTPERKKRGSFIDEKEEVNIQQAIILHESGELDRSTAIFGRLADPRGANNPLSQVLYGLALRHGWGVEPSAETAVLYLSLAARTSAQIQQMSSTGGEARGELILAMFELGNCYRFGWGCKVDKVAARVFYEVAANLGDPDALEEIAWCLMEGFGGPKDKLRAAQYYRLAECAGRKRVGESWIWKDKYNIPLPSS</sequence>
<keyword evidence="3" id="KW-1185">Reference proteome</keyword>